<name>A0A428S630_9HYPO</name>
<gene>
    <name evidence="1" type="ORF">CDV31_016580</name>
</gene>
<evidence type="ECO:0000313" key="1">
    <source>
        <dbReference type="EMBL" id="RSL85329.1"/>
    </source>
</evidence>
<keyword evidence="2" id="KW-1185">Reference proteome</keyword>
<protein>
    <submittedName>
        <fullName evidence="1">Uncharacterized protein</fullName>
    </submittedName>
</protein>
<reference evidence="1 2" key="1">
    <citation type="submission" date="2017-06" db="EMBL/GenBank/DDBJ databases">
        <title>Cmopartive genomic analysis of Ambrosia Fusariam Clade fungi.</title>
        <authorList>
            <person name="Stajich J.E."/>
            <person name="Carrillo J."/>
            <person name="Kijimoto T."/>
            <person name="Eskalen A."/>
            <person name="O'Donnell K."/>
            <person name="Kasson M."/>
        </authorList>
    </citation>
    <scope>NUCLEOTIDE SEQUENCE [LARGE SCALE GENOMIC DNA]</scope>
    <source>
        <strain evidence="1 2">NRRL 20438</strain>
    </source>
</reference>
<comment type="caution">
    <text evidence="1">The sequence shown here is derived from an EMBL/GenBank/DDBJ whole genome shotgun (WGS) entry which is preliminary data.</text>
</comment>
<organism evidence="1 2">
    <name type="scientific">Fusarium ambrosium</name>
    <dbReference type="NCBI Taxonomy" id="131363"/>
    <lineage>
        <taxon>Eukaryota</taxon>
        <taxon>Fungi</taxon>
        <taxon>Dikarya</taxon>
        <taxon>Ascomycota</taxon>
        <taxon>Pezizomycotina</taxon>
        <taxon>Sordariomycetes</taxon>
        <taxon>Hypocreomycetidae</taxon>
        <taxon>Hypocreales</taxon>
        <taxon>Nectriaceae</taxon>
        <taxon>Fusarium</taxon>
        <taxon>Fusarium solani species complex</taxon>
    </lineage>
</organism>
<evidence type="ECO:0000313" key="2">
    <source>
        <dbReference type="Proteomes" id="UP000288429"/>
    </source>
</evidence>
<dbReference type="Proteomes" id="UP000288429">
    <property type="component" value="Unassembled WGS sequence"/>
</dbReference>
<sequence>MECPPDGLALSGQKLKAALHCLKETGLMRLLEPKKLLAVSWPLSDLQRVNLVFFGCLLLELEDIPIPREQYFPGHQKQRLDGLIGRTEVVRPLNGEEFFAPWSGCG</sequence>
<dbReference type="AlphaFoldDB" id="A0A428S630"/>
<dbReference type="EMBL" id="NIZV01000569">
    <property type="protein sequence ID" value="RSL85329.1"/>
    <property type="molecule type" value="Genomic_DNA"/>
</dbReference>
<accession>A0A428S630</accession>
<proteinExistence type="predicted"/>